<organism evidence="1 2">
    <name type="scientific">Mycena rosella</name>
    <name type="common">Pink bonnet</name>
    <name type="synonym">Agaricus rosellus</name>
    <dbReference type="NCBI Taxonomy" id="1033263"/>
    <lineage>
        <taxon>Eukaryota</taxon>
        <taxon>Fungi</taxon>
        <taxon>Dikarya</taxon>
        <taxon>Basidiomycota</taxon>
        <taxon>Agaricomycotina</taxon>
        <taxon>Agaricomycetes</taxon>
        <taxon>Agaricomycetidae</taxon>
        <taxon>Agaricales</taxon>
        <taxon>Marasmiineae</taxon>
        <taxon>Mycenaceae</taxon>
        <taxon>Mycena</taxon>
    </lineage>
</organism>
<evidence type="ECO:0000313" key="2">
    <source>
        <dbReference type="Proteomes" id="UP001221757"/>
    </source>
</evidence>
<dbReference type="EMBL" id="JARKIE010000051">
    <property type="protein sequence ID" value="KAJ7692574.1"/>
    <property type="molecule type" value="Genomic_DNA"/>
</dbReference>
<protein>
    <submittedName>
        <fullName evidence="1">Uncharacterized protein</fullName>
    </submittedName>
</protein>
<evidence type="ECO:0000313" key="1">
    <source>
        <dbReference type="EMBL" id="KAJ7692574.1"/>
    </source>
</evidence>
<dbReference type="Proteomes" id="UP001221757">
    <property type="component" value="Unassembled WGS sequence"/>
</dbReference>
<comment type="caution">
    <text evidence="1">The sequence shown here is derived from an EMBL/GenBank/DDBJ whole genome shotgun (WGS) entry which is preliminary data.</text>
</comment>
<reference evidence="1" key="1">
    <citation type="submission" date="2023-03" db="EMBL/GenBank/DDBJ databases">
        <title>Massive genome expansion in bonnet fungi (Mycena s.s.) driven by repeated elements and novel gene families across ecological guilds.</title>
        <authorList>
            <consortium name="Lawrence Berkeley National Laboratory"/>
            <person name="Harder C.B."/>
            <person name="Miyauchi S."/>
            <person name="Viragh M."/>
            <person name="Kuo A."/>
            <person name="Thoen E."/>
            <person name="Andreopoulos B."/>
            <person name="Lu D."/>
            <person name="Skrede I."/>
            <person name="Drula E."/>
            <person name="Henrissat B."/>
            <person name="Morin E."/>
            <person name="Kohler A."/>
            <person name="Barry K."/>
            <person name="LaButti K."/>
            <person name="Morin E."/>
            <person name="Salamov A."/>
            <person name="Lipzen A."/>
            <person name="Mereny Z."/>
            <person name="Hegedus B."/>
            <person name="Baldrian P."/>
            <person name="Stursova M."/>
            <person name="Weitz H."/>
            <person name="Taylor A."/>
            <person name="Grigoriev I.V."/>
            <person name="Nagy L.G."/>
            <person name="Martin F."/>
            <person name="Kauserud H."/>
        </authorList>
    </citation>
    <scope>NUCLEOTIDE SEQUENCE</scope>
    <source>
        <strain evidence="1">CBHHK067</strain>
    </source>
</reference>
<proteinExistence type="predicted"/>
<dbReference type="AlphaFoldDB" id="A0AAD7DJV5"/>
<accession>A0AAD7DJV5</accession>
<sequence>MFPPTTQLPKMVCTPNFTTQTAPWRQGTDALMKHSMLNWTGDPAAAGYVVMWHTSEGPFWTEVRMPVGAQCGVHA</sequence>
<keyword evidence="2" id="KW-1185">Reference proteome</keyword>
<name>A0AAD7DJV5_MYCRO</name>
<gene>
    <name evidence="1" type="ORF">B0H17DRAFT_1061309</name>
</gene>